<organism evidence="2 3">
    <name type="scientific">Stappia albiluteola</name>
    <dbReference type="NCBI Taxonomy" id="2758565"/>
    <lineage>
        <taxon>Bacteria</taxon>
        <taxon>Pseudomonadati</taxon>
        <taxon>Pseudomonadota</taxon>
        <taxon>Alphaproteobacteria</taxon>
        <taxon>Hyphomicrobiales</taxon>
        <taxon>Stappiaceae</taxon>
        <taxon>Stappia</taxon>
    </lineage>
</organism>
<protein>
    <submittedName>
        <fullName evidence="2">DUF427 domain-containing protein</fullName>
    </submittedName>
</protein>
<proteinExistence type="predicted"/>
<comment type="caution">
    <text evidence="2">The sequence shown here is derived from an EMBL/GenBank/DDBJ whole genome shotgun (WGS) entry which is preliminary data.</text>
</comment>
<keyword evidence="3" id="KW-1185">Reference proteome</keyword>
<evidence type="ECO:0000313" key="2">
    <source>
        <dbReference type="EMBL" id="MBA5779266.1"/>
    </source>
</evidence>
<dbReference type="EMBL" id="JACFXV010000066">
    <property type="protein sequence ID" value="MBA5779266.1"/>
    <property type="molecule type" value="Genomic_DNA"/>
</dbReference>
<feature type="domain" description="DUF427" evidence="1">
    <location>
        <begin position="27"/>
        <end position="118"/>
    </location>
</feature>
<evidence type="ECO:0000313" key="3">
    <source>
        <dbReference type="Proteomes" id="UP000541109"/>
    </source>
</evidence>
<dbReference type="PANTHER" id="PTHR34310:SF8">
    <property type="entry name" value="CONSERVED PROTEIN"/>
    <property type="match status" value="1"/>
</dbReference>
<sequence>MSGNSGPGYASRPDHKITLSKPSQKLRVRFAGKVIAETGRAIRLQEASYPPVHYVPIADVSAEALEKTAHSTYCPFKGEASYWSLVADGKRVENAVWGYETPYDEVLPIKDHVAFYPDRVEAIEAF</sequence>
<dbReference type="Gene3D" id="2.170.150.40">
    <property type="entry name" value="Domain of unknown function (DUF427)"/>
    <property type="match status" value="1"/>
</dbReference>
<dbReference type="PANTHER" id="PTHR34310">
    <property type="entry name" value="DUF427 DOMAIN PROTEIN (AFU_ORTHOLOGUE AFUA_3G02220)"/>
    <property type="match status" value="1"/>
</dbReference>
<dbReference type="AlphaFoldDB" id="A0A839AJL4"/>
<dbReference type="RefSeq" id="WP_182168087.1">
    <property type="nucleotide sequence ID" value="NZ_JACFXV010000066.1"/>
</dbReference>
<dbReference type="Pfam" id="PF04248">
    <property type="entry name" value="NTP_transf_9"/>
    <property type="match status" value="1"/>
</dbReference>
<dbReference type="InterPro" id="IPR007361">
    <property type="entry name" value="DUF427"/>
</dbReference>
<reference evidence="2 3" key="1">
    <citation type="submission" date="2020-07" db="EMBL/GenBank/DDBJ databases">
        <title>Stappia sp., F7233, whole genome shotgun sequencing project.</title>
        <authorList>
            <person name="Jiang S."/>
            <person name="Liu Z.W."/>
            <person name="Du Z.J."/>
        </authorList>
    </citation>
    <scope>NUCLEOTIDE SEQUENCE [LARGE SCALE GENOMIC DNA]</scope>
    <source>
        <strain evidence="2 3">F7233</strain>
    </source>
</reference>
<dbReference type="Proteomes" id="UP000541109">
    <property type="component" value="Unassembled WGS sequence"/>
</dbReference>
<gene>
    <name evidence="2" type="ORF">H2509_19220</name>
</gene>
<name>A0A839AJL4_9HYPH</name>
<dbReference type="InterPro" id="IPR038694">
    <property type="entry name" value="DUF427_sf"/>
</dbReference>
<accession>A0A839AJL4</accession>
<evidence type="ECO:0000259" key="1">
    <source>
        <dbReference type="Pfam" id="PF04248"/>
    </source>
</evidence>